<dbReference type="InterPro" id="IPR001226">
    <property type="entry name" value="Flavodoxin_CS"/>
</dbReference>
<keyword evidence="7 8" id="KW-0249">Electron transport</keyword>
<keyword evidence="6 8" id="KW-0288">FMN</keyword>
<evidence type="ECO:0000256" key="3">
    <source>
        <dbReference type="ARBA" id="ARBA00017869"/>
    </source>
</evidence>
<dbReference type="GO" id="GO:0010181">
    <property type="term" value="F:FMN binding"/>
    <property type="evidence" value="ECO:0007669"/>
    <property type="project" value="UniProtKB-UniRule"/>
</dbReference>
<dbReference type="InterPro" id="IPR010087">
    <property type="entry name" value="Flav_short"/>
</dbReference>
<dbReference type="RefSeq" id="WP_012415048.1">
    <property type="nucleotide sequence ID" value="NC_010644.1"/>
</dbReference>
<dbReference type="EMBL" id="CP001055">
    <property type="protein sequence ID" value="ACC98433.1"/>
    <property type="molecule type" value="Genomic_DNA"/>
</dbReference>
<protein>
    <recommendedName>
        <fullName evidence="3 8">Flavodoxin</fullName>
    </recommendedName>
</protein>
<evidence type="ECO:0000259" key="9">
    <source>
        <dbReference type="PROSITE" id="PS50902"/>
    </source>
</evidence>
<evidence type="ECO:0000256" key="6">
    <source>
        <dbReference type="ARBA" id="ARBA00022643"/>
    </source>
</evidence>
<reference evidence="10 11" key="1">
    <citation type="journal article" date="2009" name="Appl. Environ. Microbiol.">
        <title>Genomic analysis of 'Elusimicrobium minutum,' the first cultivated representative of the phylum 'Elusimicrobia' (formerly termite group 1).</title>
        <authorList>
            <person name="Herlemann D.P.R."/>
            <person name="Geissinger O."/>
            <person name="Ikeda-Ohtsubo W."/>
            <person name="Kunin V."/>
            <person name="Sun H."/>
            <person name="Lapidus A."/>
            <person name="Hugenholtz P."/>
            <person name="Brune A."/>
        </authorList>
    </citation>
    <scope>NUCLEOTIDE SEQUENCE [LARGE SCALE GENOMIC DNA]</scope>
    <source>
        <strain evidence="10 11">Pei191</strain>
    </source>
</reference>
<dbReference type="AlphaFoldDB" id="B2KD37"/>
<proteinExistence type="inferred from homology"/>
<keyword evidence="11" id="KW-1185">Reference proteome</keyword>
<dbReference type="PROSITE" id="PS00201">
    <property type="entry name" value="FLAVODOXIN"/>
    <property type="match status" value="1"/>
</dbReference>
<feature type="domain" description="Flavodoxin-like" evidence="9">
    <location>
        <begin position="4"/>
        <end position="139"/>
    </location>
</feature>
<evidence type="ECO:0000313" key="11">
    <source>
        <dbReference type="Proteomes" id="UP000001029"/>
    </source>
</evidence>
<evidence type="ECO:0000313" key="10">
    <source>
        <dbReference type="EMBL" id="ACC98433.1"/>
    </source>
</evidence>
<evidence type="ECO:0000256" key="5">
    <source>
        <dbReference type="ARBA" id="ARBA00022630"/>
    </source>
</evidence>
<dbReference type="KEGG" id="emi:Emin_0878"/>
<comment type="function">
    <text evidence="8">Low-potential electron donor to a number of redox enzymes.</text>
</comment>
<comment type="cofactor">
    <cofactor evidence="1 8">
        <name>FMN</name>
        <dbReference type="ChEBI" id="CHEBI:58210"/>
    </cofactor>
</comment>
<dbReference type="NCBIfam" id="TIGR01753">
    <property type="entry name" value="flav_short"/>
    <property type="match status" value="1"/>
</dbReference>
<evidence type="ECO:0000256" key="1">
    <source>
        <dbReference type="ARBA" id="ARBA00001917"/>
    </source>
</evidence>
<name>B2KD37_ELUMP</name>
<dbReference type="InterPro" id="IPR029039">
    <property type="entry name" value="Flavoprotein-like_sf"/>
</dbReference>
<dbReference type="PROSITE" id="PS50902">
    <property type="entry name" value="FLAVODOXIN_LIKE"/>
    <property type="match status" value="1"/>
</dbReference>
<dbReference type="Proteomes" id="UP000001029">
    <property type="component" value="Chromosome"/>
</dbReference>
<gene>
    <name evidence="10" type="ordered locus">Emin_0878</name>
</gene>
<keyword evidence="4 8" id="KW-0813">Transport</keyword>
<dbReference type="OrthoDB" id="9790745at2"/>
<dbReference type="InterPro" id="IPR008254">
    <property type="entry name" value="Flavodoxin/NO_synth"/>
</dbReference>
<evidence type="ECO:0000256" key="7">
    <source>
        <dbReference type="ARBA" id="ARBA00022982"/>
    </source>
</evidence>
<comment type="similarity">
    <text evidence="2 8">Belongs to the flavodoxin family.</text>
</comment>
<evidence type="ECO:0000256" key="4">
    <source>
        <dbReference type="ARBA" id="ARBA00022448"/>
    </source>
</evidence>
<dbReference type="GO" id="GO:0009055">
    <property type="term" value="F:electron transfer activity"/>
    <property type="evidence" value="ECO:0007669"/>
    <property type="project" value="UniProtKB-UniRule"/>
</dbReference>
<organism evidence="10 11">
    <name type="scientific">Elusimicrobium minutum (strain Pei191)</name>
    <dbReference type="NCBI Taxonomy" id="445932"/>
    <lineage>
        <taxon>Bacteria</taxon>
        <taxon>Pseudomonadati</taxon>
        <taxon>Elusimicrobiota</taxon>
        <taxon>Elusimicrobia</taxon>
        <taxon>Elusimicrobiales</taxon>
        <taxon>Elusimicrobiaceae</taxon>
        <taxon>Elusimicrobium</taxon>
    </lineage>
</organism>
<dbReference type="Gene3D" id="3.40.50.360">
    <property type="match status" value="1"/>
</dbReference>
<accession>B2KD37</accession>
<dbReference type="PANTHER" id="PTHR43717">
    <property type="entry name" value="ANAEROBIC NITRIC OXIDE REDUCTASE FLAVORUBREDOXIN"/>
    <property type="match status" value="1"/>
</dbReference>
<dbReference type="HOGENOM" id="CLU_051402_4_3_0"/>
<evidence type="ECO:0000256" key="8">
    <source>
        <dbReference type="RuleBase" id="RU367037"/>
    </source>
</evidence>
<evidence type="ECO:0000256" key="2">
    <source>
        <dbReference type="ARBA" id="ARBA00005267"/>
    </source>
</evidence>
<dbReference type="STRING" id="445932.Emin_0878"/>
<dbReference type="PANTHER" id="PTHR43717:SF1">
    <property type="entry name" value="ANAEROBIC NITRIC OXIDE REDUCTASE FLAVORUBREDOXIN"/>
    <property type="match status" value="1"/>
</dbReference>
<dbReference type="Pfam" id="PF00258">
    <property type="entry name" value="Flavodoxin_1"/>
    <property type="match status" value="1"/>
</dbReference>
<dbReference type="SUPFAM" id="SSF52218">
    <property type="entry name" value="Flavoproteins"/>
    <property type="match status" value="1"/>
</dbReference>
<sequence>MSKISVVYWSGTGNTEMMANAIADGARQAGADVKVYPVGGVNPEFINSDIIVLGCPSMGAEVLEESEMEPFMSSLEGNISGKKVALFGSYDWGTGQWMRDWEERVKAAGANLVAEGLTINLMPDAYGMTKCEEYGKTLAAS</sequence>
<keyword evidence="5 8" id="KW-0285">Flavoprotein</keyword>